<dbReference type="Pfam" id="PF13202">
    <property type="entry name" value="EF-hand_5"/>
    <property type="match status" value="1"/>
</dbReference>
<accession>A0A5B8YC45</accession>
<dbReference type="PANTHER" id="PTHR10827">
    <property type="entry name" value="RETICULOCALBIN"/>
    <property type="match status" value="1"/>
</dbReference>
<reference evidence="2 3" key="1">
    <citation type="submission" date="2019-06" db="EMBL/GenBank/DDBJ databases">
        <title>Persicimonas caeni gen. nov., sp. nov., a predatory bacterium isolated from solar saltern.</title>
        <authorList>
            <person name="Wang S."/>
        </authorList>
    </citation>
    <scope>NUCLEOTIDE SEQUENCE [LARGE SCALE GENOMIC DNA]</scope>
    <source>
        <strain evidence="2 3">YN101</strain>
    </source>
</reference>
<dbReference type="GO" id="GO:0005509">
    <property type="term" value="F:calcium ion binding"/>
    <property type="evidence" value="ECO:0007669"/>
    <property type="project" value="InterPro"/>
</dbReference>
<dbReference type="AlphaFoldDB" id="A0A4Y6PWY4"/>
<dbReference type="InterPro" id="IPR002048">
    <property type="entry name" value="EF_hand_dom"/>
</dbReference>
<accession>A0A4Y6PWY4</accession>
<dbReference type="OrthoDB" id="7877327at2"/>
<feature type="domain" description="EF-hand" evidence="1">
    <location>
        <begin position="132"/>
        <end position="159"/>
    </location>
</feature>
<keyword evidence="3" id="KW-1185">Reference proteome</keyword>
<dbReference type="Proteomes" id="UP000315995">
    <property type="component" value="Chromosome"/>
</dbReference>
<dbReference type="PANTHER" id="PTHR10827:SF52">
    <property type="entry name" value="IP16409P"/>
    <property type="match status" value="1"/>
</dbReference>
<sequence>MERNSLLAVVVLFFLAPIAGFGLVGCDTPSMLEESDEESGPGEAVPEGLIDNWVEFDTTGDDVLDREEYRQAIRDQRLFSQWDIDEDKQLNKEEFARGMFDMWDGNNDGVLTEPQYMGAIDAWFEKGTELGAFSSLDVDGDGQLTRDEFLQNVDIDPVFSRFDNDSDDNIAQNEYGEGLFITNDSNGDGVITQSETLF</sequence>
<name>A0A4Y6PWY4_PERCE</name>
<evidence type="ECO:0000313" key="2">
    <source>
        <dbReference type="EMBL" id="QDG52831.1"/>
    </source>
</evidence>
<organism evidence="2 3">
    <name type="scientific">Persicimonas caeni</name>
    <dbReference type="NCBI Taxonomy" id="2292766"/>
    <lineage>
        <taxon>Bacteria</taxon>
        <taxon>Deltaproteobacteria</taxon>
        <taxon>Bradymonadales</taxon>
        <taxon>Bradymonadaceae</taxon>
        <taxon>Persicimonas</taxon>
    </lineage>
</organism>
<evidence type="ECO:0000259" key="1">
    <source>
        <dbReference type="PROSITE" id="PS50222"/>
    </source>
</evidence>
<protein>
    <recommendedName>
        <fullName evidence="1">EF-hand domain-containing protein</fullName>
    </recommendedName>
</protein>
<dbReference type="PROSITE" id="PS51257">
    <property type="entry name" value="PROKAR_LIPOPROTEIN"/>
    <property type="match status" value="1"/>
</dbReference>
<proteinExistence type="predicted"/>
<evidence type="ECO:0000313" key="3">
    <source>
        <dbReference type="Proteomes" id="UP000315995"/>
    </source>
</evidence>
<feature type="domain" description="EF-hand" evidence="1">
    <location>
        <begin position="91"/>
        <end position="126"/>
    </location>
</feature>
<dbReference type="InterPro" id="IPR011992">
    <property type="entry name" value="EF-hand-dom_pair"/>
</dbReference>
<dbReference type="Gene3D" id="1.10.238.10">
    <property type="entry name" value="EF-hand"/>
    <property type="match status" value="2"/>
</dbReference>
<dbReference type="InterPro" id="IPR018247">
    <property type="entry name" value="EF_Hand_1_Ca_BS"/>
</dbReference>
<dbReference type="SUPFAM" id="SSF47473">
    <property type="entry name" value="EF-hand"/>
    <property type="match status" value="1"/>
</dbReference>
<dbReference type="PROSITE" id="PS50222">
    <property type="entry name" value="EF_HAND_2"/>
    <property type="match status" value="2"/>
</dbReference>
<dbReference type="EMBL" id="CP041186">
    <property type="protein sequence ID" value="QDG52831.1"/>
    <property type="molecule type" value="Genomic_DNA"/>
</dbReference>
<dbReference type="RefSeq" id="WP_141199292.1">
    <property type="nucleotide sequence ID" value="NZ_CP041186.1"/>
</dbReference>
<gene>
    <name evidence="2" type="ORF">FIV42_19395</name>
</gene>
<dbReference type="PROSITE" id="PS00018">
    <property type="entry name" value="EF_HAND_1"/>
    <property type="match status" value="1"/>
</dbReference>